<name>A0A8X6HD67_TRICU</name>
<dbReference type="Proteomes" id="UP000887116">
    <property type="component" value="Unassembled WGS sequence"/>
</dbReference>
<protein>
    <recommendedName>
        <fullName evidence="3">Transposase</fullName>
    </recommendedName>
</protein>
<evidence type="ECO:0000313" key="1">
    <source>
        <dbReference type="EMBL" id="GFQ71837.1"/>
    </source>
</evidence>
<dbReference type="OrthoDB" id="9971063at2759"/>
<evidence type="ECO:0000313" key="2">
    <source>
        <dbReference type="Proteomes" id="UP000887116"/>
    </source>
</evidence>
<comment type="caution">
    <text evidence="1">The sequence shown here is derived from an EMBL/GenBank/DDBJ whole genome shotgun (WGS) entry which is preliminary data.</text>
</comment>
<dbReference type="EMBL" id="BMAO01031026">
    <property type="protein sequence ID" value="GFQ71837.1"/>
    <property type="molecule type" value="Genomic_DNA"/>
</dbReference>
<keyword evidence="2" id="KW-1185">Reference proteome</keyword>
<gene>
    <name evidence="1" type="ORF">TNCT_642151</name>
</gene>
<proteinExistence type="predicted"/>
<sequence length="83" mass="9709">MHNQLAEQTDLLAKTVWTDEACFKLSSYVIRHNSVYWADENPRVIMTTRINQTSQFLVAYPTMVSWVLSFLREQLMAPGIWLC</sequence>
<evidence type="ECO:0008006" key="3">
    <source>
        <dbReference type="Google" id="ProtNLM"/>
    </source>
</evidence>
<organism evidence="1 2">
    <name type="scientific">Trichonephila clavata</name>
    <name type="common">Joro spider</name>
    <name type="synonym">Nephila clavata</name>
    <dbReference type="NCBI Taxonomy" id="2740835"/>
    <lineage>
        <taxon>Eukaryota</taxon>
        <taxon>Metazoa</taxon>
        <taxon>Ecdysozoa</taxon>
        <taxon>Arthropoda</taxon>
        <taxon>Chelicerata</taxon>
        <taxon>Arachnida</taxon>
        <taxon>Araneae</taxon>
        <taxon>Araneomorphae</taxon>
        <taxon>Entelegynae</taxon>
        <taxon>Araneoidea</taxon>
        <taxon>Nephilidae</taxon>
        <taxon>Trichonephila</taxon>
    </lineage>
</organism>
<dbReference type="AlphaFoldDB" id="A0A8X6HD67"/>
<accession>A0A8X6HD67</accession>
<reference evidence="1" key="1">
    <citation type="submission" date="2020-07" db="EMBL/GenBank/DDBJ databases">
        <title>Multicomponent nature underlies the extraordinary mechanical properties of spider dragline silk.</title>
        <authorList>
            <person name="Kono N."/>
            <person name="Nakamura H."/>
            <person name="Mori M."/>
            <person name="Yoshida Y."/>
            <person name="Ohtoshi R."/>
            <person name="Malay A.D."/>
            <person name="Moran D.A.P."/>
            <person name="Tomita M."/>
            <person name="Numata K."/>
            <person name="Arakawa K."/>
        </authorList>
    </citation>
    <scope>NUCLEOTIDE SEQUENCE</scope>
</reference>